<evidence type="ECO:0008006" key="5">
    <source>
        <dbReference type="Google" id="ProtNLM"/>
    </source>
</evidence>
<accession>A0A168MVW0</accession>
<protein>
    <recommendedName>
        <fullName evidence="5">Late embryogenesis abundant protein LEA-2 subgroup domain-containing protein</fullName>
    </recommendedName>
</protein>
<evidence type="ECO:0000313" key="3">
    <source>
        <dbReference type="EMBL" id="SAL99321.1"/>
    </source>
</evidence>
<evidence type="ECO:0000256" key="2">
    <source>
        <dbReference type="SAM" id="Phobius"/>
    </source>
</evidence>
<evidence type="ECO:0000256" key="1">
    <source>
        <dbReference type="SAM" id="MobiDB-lite"/>
    </source>
</evidence>
<name>A0A168MVW0_ABSGL</name>
<keyword evidence="2" id="KW-0812">Transmembrane</keyword>
<organism evidence="3">
    <name type="scientific">Absidia glauca</name>
    <name type="common">Pin mould</name>
    <dbReference type="NCBI Taxonomy" id="4829"/>
    <lineage>
        <taxon>Eukaryota</taxon>
        <taxon>Fungi</taxon>
        <taxon>Fungi incertae sedis</taxon>
        <taxon>Mucoromycota</taxon>
        <taxon>Mucoromycotina</taxon>
        <taxon>Mucoromycetes</taxon>
        <taxon>Mucorales</taxon>
        <taxon>Cunninghamellaceae</taxon>
        <taxon>Absidia</taxon>
    </lineage>
</organism>
<dbReference type="InParanoid" id="A0A168MVW0"/>
<keyword evidence="2" id="KW-1133">Transmembrane helix</keyword>
<feature type="region of interest" description="Disordered" evidence="1">
    <location>
        <begin position="1"/>
        <end position="97"/>
    </location>
</feature>
<evidence type="ECO:0000313" key="4">
    <source>
        <dbReference type="Proteomes" id="UP000078561"/>
    </source>
</evidence>
<reference evidence="3" key="1">
    <citation type="submission" date="2016-04" db="EMBL/GenBank/DDBJ databases">
        <authorList>
            <person name="Evans L.H."/>
            <person name="Alamgir A."/>
            <person name="Owens N."/>
            <person name="Weber N.D."/>
            <person name="Virtaneva K."/>
            <person name="Barbian K."/>
            <person name="Babar A."/>
            <person name="Rosenke K."/>
        </authorList>
    </citation>
    <scope>NUCLEOTIDE SEQUENCE [LARGE SCALE GENOMIC DNA]</scope>
    <source>
        <strain evidence="3">CBS 101.48</strain>
    </source>
</reference>
<dbReference type="OMA" id="PIYIEEY"/>
<feature type="transmembrane region" description="Helical" evidence="2">
    <location>
        <begin position="245"/>
        <end position="266"/>
    </location>
</feature>
<keyword evidence="4" id="KW-1185">Reference proteome</keyword>
<feature type="compositionally biased region" description="Polar residues" evidence="1">
    <location>
        <begin position="49"/>
        <end position="59"/>
    </location>
</feature>
<dbReference type="Proteomes" id="UP000078561">
    <property type="component" value="Unassembled WGS sequence"/>
</dbReference>
<keyword evidence="2" id="KW-0472">Membrane</keyword>
<dbReference type="OrthoDB" id="5582002at2759"/>
<proteinExistence type="predicted"/>
<sequence length="420" mass="47399">MHPIPSHNPYQHYRKHSPTSYDDIVDPYRRHKSQPSDSNSSEHGALHSRTASDSSTSRLAVNAAPYSHGLSSRDYDDDPYAKSRTPAHISTSSNGVLFGNTAKDISENETSHGSSSAHTATINNGNYTSKERILPAVNPAYLESYQRANSYLPYSHHQRDPLQQIAPIYVEDERLQTIQGVGSMLQDNISVDMARNDEAAQRQLRDKKTPDYEKRNMELLELQQKEDQQRRWYQRRCCCGLTVRLWLYMAVGGLLVLFALLMYFLFPRMPTVGFSAADTSQQAWTKDMNTMTAQWSVNMTLDSSANWIHTWLDSMVVSVLDNDTMTQIGSGAVDAQWIPPRESKHMVTLPINIAYSRTNATDETITDLFATCGPRRQTPDPTSFHSELFNVTFQVELVLRGLPWSSHSTVIPDHGIQCPG</sequence>
<gene>
    <name evidence="3" type="primary">ABSGL_04922.1 scaffold 6065</name>
</gene>
<dbReference type="AlphaFoldDB" id="A0A168MVW0"/>
<dbReference type="EMBL" id="LT552609">
    <property type="protein sequence ID" value="SAL99321.1"/>
    <property type="molecule type" value="Genomic_DNA"/>
</dbReference>
<dbReference type="STRING" id="4829.A0A168MVW0"/>